<proteinExistence type="predicted"/>
<keyword evidence="2 14" id="KW-0547">Nucleotide-binding</keyword>
<comment type="catalytic activity">
    <reaction evidence="11">
        <text>Couples ATP hydrolysis with the unwinding of duplex DNA by translocating in the 3'-5' direction.</text>
        <dbReference type="EC" id="5.6.2.4"/>
    </reaction>
</comment>
<dbReference type="InterPro" id="IPR014017">
    <property type="entry name" value="DNA_helicase_UvrD-like_C"/>
</dbReference>
<gene>
    <name evidence="16" type="ORF">A5CPEGH6_20410</name>
</gene>
<dbReference type="GO" id="GO:0005524">
    <property type="term" value="F:ATP binding"/>
    <property type="evidence" value="ECO:0007669"/>
    <property type="project" value="UniProtKB-UniRule"/>
</dbReference>
<reference evidence="17" key="1">
    <citation type="submission" date="2019-06" db="EMBL/GenBank/DDBJ databases">
        <title>Alistipes onderdonkii subsp. vulgaris subsp. nov., Alistipes dispar sp. nov. and Alistipes communis sp. nov., isolated from human faeces, and creation of Alistipes onderdonkii subsp. onderdonkii subsp. nov.</title>
        <authorList>
            <person name="Sakamoto M."/>
            <person name="Ikeyama N."/>
            <person name="Ogata Y."/>
            <person name="Suda W."/>
            <person name="Iino T."/>
            <person name="Hattori M."/>
            <person name="Ohkuma M."/>
        </authorList>
    </citation>
    <scope>NUCLEOTIDE SEQUENCE [LARGE SCALE GENOMIC DNA]</scope>
    <source>
        <strain evidence="17">5CPEGH6</strain>
    </source>
</reference>
<dbReference type="EC" id="5.6.2.4" evidence="12"/>
<sequence length="1070" mass="120420">MRAKILNASAGSGKTYQLAYKFVRDVVGRPDLYRHILAVTFTNKATEEMKSRILKEIHALASGAGSAYLDSLCRELRLDEQTVRKRAAEARSRILHDYSRFTVLTIDTFFQRILRAFIKELGLDLNYNVEIETASVLSKSADSLIDRITDDPALGRWLTAFVQERIDEGRKWDVRDGILLLAGELFKERNKATLAQARPKEELGEIVARATAQAAASREEMRRTASEAVQAIAAAGLAAADFAGKSRSFAGYFYAVAGGELKAPTETVRKRAAAPEGWAAKGSPAERLVPQLRPLLQKLCTLYDENIRLWNTCDLLRENYRSFALLSDLYARVQQLCAEQSTMLLSETKYLLSEFIGRNDAPFIYEKVGNRYERFMIDEFQDTSSREWENFLPLLQNAMAQSEETSVFIVGDIKQSIYRWRGGDWRLLHDEAQRALGTENTRVEVLRENWRSLPCVVEFNNAAIDRIVSADNLALNTRLDEAAGRGDIGAEEAAALRDTLADAYREQAQTPRRRGEHPGYVSIETFAERPPVVERICELIDRGFRPADIMVLVRSATDGAKVAAELLEFKRRNEEPRYRFDVMTQEALIVGNAPVSSFIAAALRLALDPDDTLNRAVYNHYLGRDFDRELPDGERSFFRSIRLLSPEEAFERIVMRHDLQGDRRQIAYLQAIHEQIIAFSAAKIADIALFLRWWDEQGRNRSLSVEQSATTVEITTVHKAKGLEKRAVIIPYCSWQLDPKSGGNVQNIVWAEARDGEAAAIGRFPVRYKRAMAESGFSAEYYRELVYAHVDNVNLLYVALTRAAESLHVFVPQKGGAPNVGGLLLQSIRVEGDRATVGTLEGRYTADERGEHYVFGEFAGPVAGGAKDAEAEHVLLEEYPTAQAALRLRLPSQRYFEEGGETELAPRNFGILMHRAFEQAEDERQIREAVDAMRADGTLTDDQAARLGKAIDRALELPEVREWFGGGWQEVRNEQEIILPRPADGAGCLPGVPNDTDDRSGAPNGTTRRPDRVMIAGDRAVVVDYKFGDRDAERYRRQIGGYCTLLRGMGYARVEGYLWYVRRGEVERVV</sequence>
<keyword evidence="17" id="KW-1185">Reference proteome</keyword>
<evidence type="ECO:0000313" key="16">
    <source>
        <dbReference type="EMBL" id="BBL07403.1"/>
    </source>
</evidence>
<dbReference type="InterPro" id="IPR027417">
    <property type="entry name" value="P-loop_NTPase"/>
</dbReference>
<keyword evidence="5 14" id="KW-0347">Helicase</keyword>
<evidence type="ECO:0000256" key="7">
    <source>
        <dbReference type="ARBA" id="ARBA00022840"/>
    </source>
</evidence>
<evidence type="ECO:0000256" key="9">
    <source>
        <dbReference type="ARBA" id="ARBA00023204"/>
    </source>
</evidence>
<dbReference type="Proteomes" id="UP000319374">
    <property type="component" value="Chromosome"/>
</dbReference>
<dbReference type="Pfam" id="PF12705">
    <property type="entry name" value="PDDEXK_1"/>
    <property type="match status" value="1"/>
</dbReference>
<dbReference type="EMBL" id="AP019736">
    <property type="protein sequence ID" value="BBL07403.1"/>
    <property type="molecule type" value="Genomic_DNA"/>
</dbReference>
<evidence type="ECO:0000313" key="17">
    <source>
        <dbReference type="Proteomes" id="UP000319374"/>
    </source>
</evidence>
<name>A0A4Y1X270_9BACT</name>
<dbReference type="Pfam" id="PF00580">
    <property type="entry name" value="UvrD-helicase"/>
    <property type="match status" value="1"/>
</dbReference>
<evidence type="ECO:0000256" key="10">
    <source>
        <dbReference type="ARBA" id="ARBA00023235"/>
    </source>
</evidence>
<comment type="catalytic activity">
    <reaction evidence="13">
        <text>ATP + H2O = ADP + phosphate + H(+)</text>
        <dbReference type="Rhea" id="RHEA:13065"/>
        <dbReference type="ChEBI" id="CHEBI:15377"/>
        <dbReference type="ChEBI" id="CHEBI:15378"/>
        <dbReference type="ChEBI" id="CHEBI:30616"/>
        <dbReference type="ChEBI" id="CHEBI:43474"/>
        <dbReference type="ChEBI" id="CHEBI:456216"/>
        <dbReference type="EC" id="5.6.2.4"/>
    </reaction>
</comment>
<dbReference type="InterPro" id="IPR014016">
    <property type="entry name" value="UvrD-like_ATP-bd"/>
</dbReference>
<keyword evidence="1" id="KW-0540">Nuclease</keyword>
<dbReference type="GO" id="GO:0003677">
    <property type="term" value="F:DNA binding"/>
    <property type="evidence" value="ECO:0007669"/>
    <property type="project" value="UniProtKB-KW"/>
</dbReference>
<dbReference type="InterPro" id="IPR011335">
    <property type="entry name" value="Restrct_endonuc-II-like"/>
</dbReference>
<dbReference type="AlphaFoldDB" id="A0A4Y1X270"/>
<dbReference type="OrthoDB" id="9810135at2"/>
<dbReference type="GO" id="GO:0000725">
    <property type="term" value="P:recombinational repair"/>
    <property type="evidence" value="ECO:0007669"/>
    <property type="project" value="TreeGrafter"/>
</dbReference>
<dbReference type="PANTHER" id="PTHR11070:SF67">
    <property type="entry name" value="DNA 3'-5' HELICASE"/>
    <property type="match status" value="1"/>
</dbReference>
<keyword evidence="8" id="KW-0238">DNA-binding</keyword>
<feature type="domain" description="UvrD-like helicase ATP-binding" evidence="15">
    <location>
        <begin position="1"/>
        <end position="453"/>
    </location>
</feature>
<evidence type="ECO:0000256" key="11">
    <source>
        <dbReference type="ARBA" id="ARBA00034617"/>
    </source>
</evidence>
<keyword evidence="4 14" id="KW-0378">Hydrolase</keyword>
<evidence type="ECO:0000256" key="12">
    <source>
        <dbReference type="ARBA" id="ARBA00034808"/>
    </source>
</evidence>
<keyword evidence="3" id="KW-0227">DNA damage</keyword>
<evidence type="ECO:0000256" key="2">
    <source>
        <dbReference type="ARBA" id="ARBA00022741"/>
    </source>
</evidence>
<dbReference type="GO" id="GO:0005829">
    <property type="term" value="C:cytosol"/>
    <property type="evidence" value="ECO:0007669"/>
    <property type="project" value="TreeGrafter"/>
</dbReference>
<keyword evidence="9" id="KW-0234">DNA repair</keyword>
<accession>A0A4Y1X270</accession>
<dbReference type="KEGG" id="ada:A5CPEGH6_20410"/>
<dbReference type="PANTHER" id="PTHR11070">
    <property type="entry name" value="UVRD / RECB / PCRA DNA HELICASE FAMILY MEMBER"/>
    <property type="match status" value="1"/>
</dbReference>
<dbReference type="Pfam" id="PF13361">
    <property type="entry name" value="UvrD_C"/>
    <property type="match status" value="1"/>
</dbReference>
<keyword evidence="10" id="KW-0413">Isomerase</keyword>
<evidence type="ECO:0000256" key="3">
    <source>
        <dbReference type="ARBA" id="ARBA00022763"/>
    </source>
</evidence>
<dbReference type="Gene3D" id="3.90.320.10">
    <property type="match status" value="1"/>
</dbReference>
<dbReference type="SUPFAM" id="SSF52540">
    <property type="entry name" value="P-loop containing nucleoside triphosphate hydrolases"/>
    <property type="match status" value="1"/>
</dbReference>
<evidence type="ECO:0000256" key="6">
    <source>
        <dbReference type="ARBA" id="ARBA00022839"/>
    </source>
</evidence>
<protein>
    <recommendedName>
        <fullName evidence="12">DNA 3'-5' helicase</fullName>
        <ecNumber evidence="12">5.6.2.4</ecNumber>
    </recommendedName>
</protein>
<dbReference type="PROSITE" id="PS51198">
    <property type="entry name" value="UVRD_HELICASE_ATP_BIND"/>
    <property type="match status" value="1"/>
</dbReference>
<feature type="binding site" evidence="14">
    <location>
        <begin position="8"/>
        <end position="15"/>
    </location>
    <ligand>
        <name>ATP</name>
        <dbReference type="ChEBI" id="CHEBI:30616"/>
    </ligand>
</feature>
<evidence type="ECO:0000256" key="4">
    <source>
        <dbReference type="ARBA" id="ARBA00022801"/>
    </source>
</evidence>
<keyword evidence="6" id="KW-0269">Exonuclease</keyword>
<evidence type="ECO:0000256" key="8">
    <source>
        <dbReference type="ARBA" id="ARBA00023125"/>
    </source>
</evidence>
<dbReference type="GeneID" id="98674027"/>
<keyword evidence="7 14" id="KW-0067">ATP-binding</keyword>
<dbReference type="Gene3D" id="3.40.50.300">
    <property type="entry name" value="P-loop containing nucleotide triphosphate hydrolases"/>
    <property type="match status" value="3"/>
</dbReference>
<dbReference type="InterPro" id="IPR011604">
    <property type="entry name" value="PDDEXK-like_dom_sf"/>
</dbReference>
<evidence type="ECO:0000256" key="14">
    <source>
        <dbReference type="PROSITE-ProRule" id="PRU00560"/>
    </source>
</evidence>
<evidence type="ECO:0000256" key="13">
    <source>
        <dbReference type="ARBA" id="ARBA00048988"/>
    </source>
</evidence>
<dbReference type="RefSeq" id="WP_141429579.1">
    <property type="nucleotide sequence ID" value="NZ_AP019736.1"/>
</dbReference>
<dbReference type="InterPro" id="IPR038726">
    <property type="entry name" value="PDDEXK_AddAB-type"/>
</dbReference>
<evidence type="ECO:0000259" key="15">
    <source>
        <dbReference type="PROSITE" id="PS51198"/>
    </source>
</evidence>
<organism evidence="16 17">
    <name type="scientific">Alistipes dispar</name>
    <dbReference type="NCBI Taxonomy" id="2585119"/>
    <lineage>
        <taxon>Bacteria</taxon>
        <taxon>Pseudomonadati</taxon>
        <taxon>Bacteroidota</taxon>
        <taxon>Bacteroidia</taxon>
        <taxon>Bacteroidales</taxon>
        <taxon>Rikenellaceae</taxon>
        <taxon>Alistipes</taxon>
    </lineage>
</organism>
<dbReference type="SUPFAM" id="SSF52980">
    <property type="entry name" value="Restriction endonuclease-like"/>
    <property type="match status" value="1"/>
</dbReference>
<evidence type="ECO:0000256" key="5">
    <source>
        <dbReference type="ARBA" id="ARBA00022806"/>
    </source>
</evidence>
<evidence type="ECO:0000256" key="1">
    <source>
        <dbReference type="ARBA" id="ARBA00022722"/>
    </source>
</evidence>
<dbReference type="Gene3D" id="1.10.3170.10">
    <property type="entry name" value="Recbcd, chain B, domain 2"/>
    <property type="match status" value="1"/>
</dbReference>
<dbReference type="GO" id="GO:0043138">
    <property type="term" value="F:3'-5' DNA helicase activity"/>
    <property type="evidence" value="ECO:0007669"/>
    <property type="project" value="UniProtKB-EC"/>
</dbReference>
<dbReference type="InterPro" id="IPR000212">
    <property type="entry name" value="DNA_helicase_UvrD/REP"/>
</dbReference>
<dbReference type="GO" id="GO:0004527">
    <property type="term" value="F:exonuclease activity"/>
    <property type="evidence" value="ECO:0007669"/>
    <property type="project" value="UniProtKB-KW"/>
</dbReference>